<dbReference type="EMBL" id="SCEB01214804">
    <property type="protein sequence ID" value="RXM33106.1"/>
    <property type="molecule type" value="Genomic_DNA"/>
</dbReference>
<evidence type="ECO:0000256" key="1">
    <source>
        <dbReference type="SAM" id="MobiDB-lite"/>
    </source>
</evidence>
<feature type="region of interest" description="Disordered" evidence="1">
    <location>
        <begin position="56"/>
        <end position="85"/>
    </location>
</feature>
<dbReference type="Proteomes" id="UP000289886">
    <property type="component" value="Unassembled WGS sequence"/>
</dbReference>
<sequence>MHWTPQRFGVSLPQCRTPAPQVFAPDISEQEEVMSKEEQDPLFITASWDEESFLRGETQDPDLTQETVPSSELASEPEVPAPSSSVRALMERAANFISEQHRAPFP</sequence>
<reference evidence="2 3" key="1">
    <citation type="submission" date="2019-01" db="EMBL/GenBank/DDBJ databases">
        <title>Draft Genome and Complete Hox-Cluster Characterization of the Sterlet Sturgeon (Acipenser ruthenus).</title>
        <authorList>
            <person name="Wei Q."/>
        </authorList>
    </citation>
    <scope>NUCLEOTIDE SEQUENCE [LARGE SCALE GENOMIC DNA]</scope>
    <source>
        <strain evidence="2">WHYD16114868_AA</strain>
        <tissue evidence="2">Blood</tissue>
    </source>
</reference>
<dbReference type="AlphaFoldDB" id="A0A444UD53"/>
<organism evidence="2 3">
    <name type="scientific">Acipenser ruthenus</name>
    <name type="common">Sterlet sturgeon</name>
    <dbReference type="NCBI Taxonomy" id="7906"/>
    <lineage>
        <taxon>Eukaryota</taxon>
        <taxon>Metazoa</taxon>
        <taxon>Chordata</taxon>
        <taxon>Craniata</taxon>
        <taxon>Vertebrata</taxon>
        <taxon>Euteleostomi</taxon>
        <taxon>Actinopterygii</taxon>
        <taxon>Chondrostei</taxon>
        <taxon>Acipenseriformes</taxon>
        <taxon>Acipenseridae</taxon>
        <taxon>Acipenser</taxon>
    </lineage>
</organism>
<feature type="compositionally biased region" description="Low complexity" evidence="1">
    <location>
        <begin position="68"/>
        <end position="85"/>
    </location>
</feature>
<comment type="caution">
    <text evidence="2">The sequence shown here is derived from an EMBL/GenBank/DDBJ whole genome shotgun (WGS) entry which is preliminary data.</text>
</comment>
<accession>A0A444UD53</accession>
<proteinExistence type="predicted"/>
<evidence type="ECO:0000313" key="2">
    <source>
        <dbReference type="EMBL" id="RXM33106.1"/>
    </source>
</evidence>
<name>A0A444UD53_ACIRT</name>
<keyword evidence="3" id="KW-1185">Reference proteome</keyword>
<gene>
    <name evidence="2" type="ORF">EOD39_5732</name>
</gene>
<evidence type="ECO:0000313" key="3">
    <source>
        <dbReference type="Proteomes" id="UP000289886"/>
    </source>
</evidence>
<protein>
    <submittedName>
        <fullName evidence="2">Uncharacterized protein</fullName>
    </submittedName>
</protein>